<dbReference type="EMBL" id="JBHTBS010000002">
    <property type="protein sequence ID" value="MFC7336712.1"/>
    <property type="molecule type" value="Genomic_DNA"/>
</dbReference>
<keyword evidence="3" id="KW-1185">Reference proteome</keyword>
<evidence type="ECO:0000313" key="2">
    <source>
        <dbReference type="EMBL" id="MFC7336712.1"/>
    </source>
</evidence>
<proteinExistence type="predicted"/>
<evidence type="ECO:0000313" key="3">
    <source>
        <dbReference type="Proteomes" id="UP001596472"/>
    </source>
</evidence>
<comment type="caution">
    <text evidence="2">The sequence shown here is derived from an EMBL/GenBank/DDBJ whole genome shotgun (WGS) entry which is preliminary data.</text>
</comment>
<evidence type="ECO:0000256" key="1">
    <source>
        <dbReference type="SAM" id="SignalP"/>
    </source>
</evidence>
<reference evidence="3" key="1">
    <citation type="journal article" date="2019" name="Int. J. Syst. Evol. Microbiol.">
        <title>The Global Catalogue of Microorganisms (GCM) 10K type strain sequencing project: providing services to taxonomists for standard genome sequencing and annotation.</title>
        <authorList>
            <consortium name="The Broad Institute Genomics Platform"/>
            <consortium name="The Broad Institute Genome Sequencing Center for Infectious Disease"/>
            <person name="Wu L."/>
            <person name="Ma J."/>
        </authorList>
    </citation>
    <scope>NUCLEOTIDE SEQUENCE [LARGE SCALE GENOMIC DNA]</scope>
    <source>
        <strain evidence="3">CGMCC 4.1467</strain>
    </source>
</reference>
<dbReference type="RefSeq" id="WP_379710285.1">
    <property type="nucleotide sequence ID" value="NZ_JBHTBS010000002.1"/>
</dbReference>
<feature type="chain" id="PRO_5045339114" evidence="1">
    <location>
        <begin position="23"/>
        <end position="278"/>
    </location>
</feature>
<name>A0ABW2L309_9BACT</name>
<sequence>MKNQLNSWLIAFLFLSLGSAFAYPPAPFHRIYGVVRDDHGNPLGSQDAIIVLDGMNNEIVRGPTDPNKAIGFNYSLSVPMDSGVTEQLYDINAMRPSYPFTLRVLYGGESYLPIQMQGSTWNIGLPAGSTRIDLTIGIDSDHDGLPDAWELEAIRNDPTGRYTTLASIKPDEDADGDGLTNLQEYIAGTYALDSGNGLSLDIISVVDGMAMLEFLAVDKRTYHLESSDDLSNFSKQEFSLARIGKTFTTAYLASDTRVIKIYVKVGEVKSKIFRLHAN</sequence>
<keyword evidence="1" id="KW-0732">Signal</keyword>
<accession>A0ABW2L309</accession>
<gene>
    <name evidence="2" type="ORF">ACFQY0_05955</name>
</gene>
<feature type="signal peptide" evidence="1">
    <location>
        <begin position="1"/>
        <end position="22"/>
    </location>
</feature>
<dbReference type="Proteomes" id="UP001596472">
    <property type="component" value="Unassembled WGS sequence"/>
</dbReference>
<protein>
    <submittedName>
        <fullName evidence="2">Uncharacterized protein</fullName>
    </submittedName>
</protein>
<organism evidence="2 3">
    <name type="scientific">Haloferula chungangensis</name>
    <dbReference type="NCBI Taxonomy" id="1048331"/>
    <lineage>
        <taxon>Bacteria</taxon>
        <taxon>Pseudomonadati</taxon>
        <taxon>Verrucomicrobiota</taxon>
        <taxon>Verrucomicrobiia</taxon>
        <taxon>Verrucomicrobiales</taxon>
        <taxon>Verrucomicrobiaceae</taxon>
        <taxon>Haloferula</taxon>
    </lineage>
</organism>